<name>X1LP89_9ZZZZ</name>
<proteinExistence type="predicted"/>
<accession>X1LP89</accession>
<dbReference type="Pfam" id="PF12439">
    <property type="entry name" value="GDE_N"/>
    <property type="match status" value="1"/>
</dbReference>
<evidence type="ECO:0000259" key="1">
    <source>
        <dbReference type="Pfam" id="PF12439"/>
    </source>
</evidence>
<gene>
    <name evidence="2" type="ORF">S06H3_37141</name>
</gene>
<organism evidence="2">
    <name type="scientific">marine sediment metagenome</name>
    <dbReference type="NCBI Taxonomy" id="412755"/>
    <lineage>
        <taxon>unclassified sequences</taxon>
        <taxon>metagenomes</taxon>
        <taxon>ecological metagenomes</taxon>
    </lineage>
</organism>
<feature type="domain" description="Glycogen debranching enzyme bacterial and archaeal type N-terminal" evidence="1">
    <location>
        <begin position="86"/>
        <end position="200"/>
    </location>
</feature>
<dbReference type="InterPro" id="IPR024742">
    <property type="entry name" value="Glycogen_debranch_N"/>
</dbReference>
<sequence>MALANCLEMVIFEGKVLNLSTFEFSDKFVPAGFTLLKRFRRDIAVHFDYELAPASGSRPSWLGQAETGKAGSPAGVKLSGAKQGAGIKLTKSVYLLRDTDTVALVYDFTSMREPVEFVLRPFVGLRDFHSLQKSHAPLCSRRLGDGVLVRHNVPNSCELFLSCQFVHPVKEKNEVSYGVNFEKDRQWWFNFVYRNNRERG</sequence>
<dbReference type="EMBL" id="BARV01022538">
    <property type="protein sequence ID" value="GAI21167.1"/>
    <property type="molecule type" value="Genomic_DNA"/>
</dbReference>
<reference evidence="2" key="1">
    <citation type="journal article" date="2014" name="Front. Microbiol.">
        <title>High frequency of phylogenetically diverse reductive dehalogenase-homologous genes in deep subseafloor sedimentary metagenomes.</title>
        <authorList>
            <person name="Kawai M."/>
            <person name="Futagami T."/>
            <person name="Toyoda A."/>
            <person name="Takaki Y."/>
            <person name="Nishi S."/>
            <person name="Hori S."/>
            <person name="Arai W."/>
            <person name="Tsubouchi T."/>
            <person name="Morono Y."/>
            <person name="Uchiyama I."/>
            <person name="Ito T."/>
            <person name="Fujiyama A."/>
            <person name="Inagaki F."/>
            <person name="Takami H."/>
        </authorList>
    </citation>
    <scope>NUCLEOTIDE SEQUENCE</scope>
    <source>
        <strain evidence="2">Expedition CK06-06</strain>
    </source>
</reference>
<comment type="caution">
    <text evidence="2">The sequence shown here is derived from an EMBL/GenBank/DDBJ whole genome shotgun (WGS) entry which is preliminary data.</text>
</comment>
<evidence type="ECO:0000313" key="2">
    <source>
        <dbReference type="EMBL" id="GAI21167.1"/>
    </source>
</evidence>
<dbReference type="AlphaFoldDB" id="X1LP89"/>
<feature type="non-terminal residue" evidence="2">
    <location>
        <position position="200"/>
    </location>
</feature>
<protein>
    <recommendedName>
        <fullName evidence="1">Glycogen debranching enzyme bacterial and archaeal type N-terminal domain-containing protein</fullName>
    </recommendedName>
</protein>